<dbReference type="EMBL" id="JACHMK010000001">
    <property type="protein sequence ID" value="MBB6333626.1"/>
    <property type="molecule type" value="Genomic_DNA"/>
</dbReference>
<dbReference type="RefSeq" id="WP_184451319.1">
    <property type="nucleotide sequence ID" value="NZ_JACHMK010000001.1"/>
</dbReference>
<keyword evidence="3" id="KW-1133">Transmembrane helix</keyword>
<feature type="coiled-coil region" evidence="1">
    <location>
        <begin position="38"/>
        <end position="72"/>
    </location>
</feature>
<keyword evidence="3" id="KW-0812">Transmembrane</keyword>
<evidence type="ECO:0000313" key="4">
    <source>
        <dbReference type="EMBL" id="MBB6333626.1"/>
    </source>
</evidence>
<evidence type="ECO:0000256" key="2">
    <source>
        <dbReference type="SAM" id="MobiDB-lite"/>
    </source>
</evidence>
<evidence type="ECO:0000256" key="1">
    <source>
        <dbReference type="SAM" id="Coils"/>
    </source>
</evidence>
<sequence>MISIPPLESAIVVAIIGFIGAIAGALLNRATQRDAARISLLDVTIQNLTKRVENLEAALARAESDRDAARALAHEADSIRWHAISYARALLAWGRDLLTLIPEGSDTPSEPCPPPELDDKI</sequence>
<accession>A0A923E0F1</accession>
<keyword evidence="3" id="KW-0472">Membrane</keyword>
<comment type="caution">
    <text evidence="4">The sequence shown here is derived from an EMBL/GenBank/DDBJ whole genome shotgun (WGS) entry which is preliminary data.</text>
</comment>
<reference evidence="4" key="1">
    <citation type="submission" date="2020-08" db="EMBL/GenBank/DDBJ databases">
        <title>Sequencing the genomes of 1000 actinobacteria strains.</title>
        <authorList>
            <person name="Klenk H.-P."/>
        </authorList>
    </citation>
    <scope>NUCLEOTIDE SEQUENCE</scope>
    <source>
        <strain evidence="4">DSM 10695</strain>
    </source>
</reference>
<keyword evidence="5" id="KW-1185">Reference proteome</keyword>
<keyword evidence="1" id="KW-0175">Coiled coil</keyword>
<feature type="region of interest" description="Disordered" evidence="2">
    <location>
        <begin position="102"/>
        <end position="121"/>
    </location>
</feature>
<evidence type="ECO:0000313" key="5">
    <source>
        <dbReference type="Proteomes" id="UP000617426"/>
    </source>
</evidence>
<gene>
    <name evidence="4" type="ORF">HD592_000191</name>
</gene>
<dbReference type="Proteomes" id="UP000617426">
    <property type="component" value="Unassembled WGS sequence"/>
</dbReference>
<evidence type="ECO:0000256" key="3">
    <source>
        <dbReference type="SAM" id="Phobius"/>
    </source>
</evidence>
<protein>
    <submittedName>
        <fullName evidence="4">Type II secretory pathway pseudopilin PulG</fullName>
    </submittedName>
</protein>
<proteinExistence type="predicted"/>
<name>A0A923E0F1_9ACTO</name>
<dbReference type="AlphaFoldDB" id="A0A923E0F1"/>
<feature type="transmembrane region" description="Helical" evidence="3">
    <location>
        <begin position="6"/>
        <end position="27"/>
    </location>
</feature>
<organism evidence="4 5">
    <name type="scientific">Schaalia hyovaginalis</name>
    <dbReference type="NCBI Taxonomy" id="29316"/>
    <lineage>
        <taxon>Bacteria</taxon>
        <taxon>Bacillati</taxon>
        <taxon>Actinomycetota</taxon>
        <taxon>Actinomycetes</taxon>
        <taxon>Actinomycetales</taxon>
        <taxon>Actinomycetaceae</taxon>
        <taxon>Schaalia</taxon>
    </lineage>
</organism>